<keyword evidence="5" id="KW-1185">Reference proteome</keyword>
<dbReference type="InterPro" id="IPR000219">
    <property type="entry name" value="DH_dom"/>
</dbReference>
<dbReference type="OrthoDB" id="28045at2759"/>
<dbReference type="GO" id="GO:0005886">
    <property type="term" value="C:plasma membrane"/>
    <property type="evidence" value="ECO:0007669"/>
    <property type="project" value="TreeGrafter"/>
</dbReference>
<proteinExistence type="predicted"/>
<sequence length="169" mass="19374">MDNPDSRFKPLPEDATPLAETINFEDYHYVTLKQDLDSDAQNLESESWSVTADQNLLKSLSKDAVKRRDVIYELMYTEMNLVRTLKILFHVYMFELKRTLQMDEVKLERLFPAVQPLLGLHQHFLTALKELQEGPAPFSAAQLGSVLTSQVTPVQAPPSEEEVHSTEQR</sequence>
<dbReference type="GO" id="GO:0005085">
    <property type="term" value="F:guanyl-nucleotide exchange factor activity"/>
    <property type="evidence" value="ECO:0007669"/>
    <property type="project" value="InterPro"/>
</dbReference>
<dbReference type="Pfam" id="PF00621">
    <property type="entry name" value="RhoGEF"/>
    <property type="match status" value="1"/>
</dbReference>
<dbReference type="GO" id="GO:0035023">
    <property type="term" value="P:regulation of Rho protein signal transduction"/>
    <property type="evidence" value="ECO:0007669"/>
    <property type="project" value="TreeGrafter"/>
</dbReference>
<dbReference type="PANTHER" id="PTHR13944">
    <property type="entry name" value="AGAP007712-PA"/>
    <property type="match status" value="1"/>
</dbReference>
<evidence type="ECO:0000313" key="4">
    <source>
        <dbReference type="EMBL" id="RVE62072.1"/>
    </source>
</evidence>
<dbReference type="Proteomes" id="UP000283210">
    <property type="component" value="Chromosome 17"/>
</dbReference>
<evidence type="ECO:0000259" key="3">
    <source>
        <dbReference type="PROSITE" id="PS50010"/>
    </source>
</evidence>
<protein>
    <recommendedName>
        <fullName evidence="3">DH domain-containing protein</fullName>
    </recommendedName>
</protein>
<keyword evidence="1" id="KW-0479">Metal-binding</keyword>
<name>A0A3S2PB30_ORYJA</name>
<keyword evidence="1" id="KW-0863">Zinc-finger</keyword>
<evidence type="ECO:0000313" key="5">
    <source>
        <dbReference type="Proteomes" id="UP000283210"/>
    </source>
</evidence>
<dbReference type="GO" id="GO:0008270">
    <property type="term" value="F:zinc ion binding"/>
    <property type="evidence" value="ECO:0007669"/>
    <property type="project" value="UniProtKB-KW"/>
</dbReference>
<feature type="region of interest" description="Disordered" evidence="2">
    <location>
        <begin position="150"/>
        <end position="169"/>
    </location>
</feature>
<dbReference type="AlphaFoldDB" id="A0A3S2PB30"/>
<dbReference type="SUPFAM" id="SSF48065">
    <property type="entry name" value="DBL homology domain (DH-domain)"/>
    <property type="match status" value="1"/>
</dbReference>
<dbReference type="InterPro" id="IPR051632">
    <property type="entry name" value="Rho_GEF"/>
</dbReference>
<dbReference type="PROSITE" id="PS50010">
    <property type="entry name" value="DH_2"/>
    <property type="match status" value="1"/>
</dbReference>
<reference evidence="4 5" key="2">
    <citation type="submission" date="2019-01" db="EMBL/GenBank/DDBJ databases">
        <title>A chromosome length genome reference of the Java medaka (oryzias javanicus).</title>
        <authorList>
            <person name="Herpin A."/>
            <person name="Takehana Y."/>
            <person name="Naruse K."/>
            <person name="Ansai S."/>
            <person name="Kawaguchi M."/>
        </authorList>
    </citation>
    <scope>NUCLEOTIDE SEQUENCE [LARGE SCALE GENOMIC DNA]</scope>
    <source>
        <strain evidence="4">RS831</strain>
        <tissue evidence="4">Whole body</tissue>
    </source>
</reference>
<dbReference type="Gene3D" id="1.20.900.10">
    <property type="entry name" value="Dbl homology (DH) domain"/>
    <property type="match status" value="1"/>
</dbReference>
<dbReference type="EMBL" id="CM012453">
    <property type="protein sequence ID" value="RVE62072.1"/>
    <property type="molecule type" value="Genomic_DNA"/>
</dbReference>
<accession>A0A3S2PB30</accession>
<feature type="domain" description="DH" evidence="3">
    <location>
        <begin position="66"/>
        <end position="147"/>
    </location>
</feature>
<dbReference type="PANTHER" id="PTHR13944:SF23">
    <property type="entry name" value="RHO GUANINE NUCLEOTIDE EXCHANGE FACTOR 18"/>
    <property type="match status" value="1"/>
</dbReference>
<evidence type="ECO:0000256" key="2">
    <source>
        <dbReference type="SAM" id="MobiDB-lite"/>
    </source>
</evidence>
<keyword evidence="1" id="KW-0862">Zinc</keyword>
<dbReference type="InterPro" id="IPR035899">
    <property type="entry name" value="DBL_dom_sf"/>
</dbReference>
<organism evidence="4 5">
    <name type="scientific">Oryzias javanicus</name>
    <name type="common">Javanese ricefish</name>
    <name type="synonym">Aplocheilus javanicus</name>
    <dbReference type="NCBI Taxonomy" id="123683"/>
    <lineage>
        <taxon>Eukaryota</taxon>
        <taxon>Metazoa</taxon>
        <taxon>Chordata</taxon>
        <taxon>Craniata</taxon>
        <taxon>Vertebrata</taxon>
        <taxon>Euteleostomi</taxon>
        <taxon>Actinopterygii</taxon>
        <taxon>Neopterygii</taxon>
        <taxon>Teleostei</taxon>
        <taxon>Neoteleostei</taxon>
        <taxon>Acanthomorphata</taxon>
        <taxon>Ovalentaria</taxon>
        <taxon>Atherinomorphae</taxon>
        <taxon>Beloniformes</taxon>
        <taxon>Adrianichthyidae</taxon>
        <taxon>Oryziinae</taxon>
        <taxon>Oryzias</taxon>
    </lineage>
</organism>
<evidence type="ECO:0000256" key="1">
    <source>
        <dbReference type="ARBA" id="ARBA00022771"/>
    </source>
</evidence>
<reference evidence="4 5" key="1">
    <citation type="submission" date="2018-11" db="EMBL/GenBank/DDBJ databases">
        <authorList>
            <person name="Lopez-Roques C."/>
            <person name="Donnadieu C."/>
            <person name="Bouchez O."/>
            <person name="Klopp C."/>
            <person name="Cabau C."/>
            <person name="Zahm M."/>
        </authorList>
    </citation>
    <scope>NUCLEOTIDE SEQUENCE [LARGE SCALE GENOMIC DNA]</scope>
    <source>
        <strain evidence="4">RS831</strain>
        <tissue evidence="4">Whole body</tissue>
    </source>
</reference>
<gene>
    <name evidence="4" type="ORF">OJAV_G00177100</name>
</gene>